<dbReference type="SUPFAM" id="SSF46458">
    <property type="entry name" value="Globin-like"/>
    <property type="match status" value="1"/>
</dbReference>
<comment type="similarity">
    <text evidence="1">Belongs to the globin family.</text>
</comment>
<dbReference type="Pfam" id="PF00042">
    <property type="entry name" value="Globin"/>
    <property type="match status" value="1"/>
</dbReference>
<dbReference type="Proteomes" id="UP000038045">
    <property type="component" value="Unplaced"/>
</dbReference>
<dbReference type="WBParaSite" id="PTRK_0000571400.1">
    <property type="protein sequence ID" value="PTRK_0000571400.1"/>
    <property type="gene ID" value="PTRK_0000571400"/>
</dbReference>
<keyword evidence="1" id="KW-0408">Iron</keyword>
<dbReference type="AlphaFoldDB" id="A0A0N4ZDQ5"/>
<dbReference type="InterPro" id="IPR012292">
    <property type="entry name" value="Globin/Proto"/>
</dbReference>
<dbReference type="GO" id="GO:0019825">
    <property type="term" value="F:oxygen binding"/>
    <property type="evidence" value="ECO:0007669"/>
    <property type="project" value="InterPro"/>
</dbReference>
<sequence length="368" mass="42993">MALSKGESDEFKEYTEKKALFCIARAHWIQLFKVNMQQTIIAQTFINIAESYPHLKPYWTFMNTSRPFDTVDMDDLCDSESLDEDIRKVVESGTLQDSFNYININTKVSNDHKFGNHIATVQAAITIIMDNVDDYKGLIKIIREFGSYHFFYEAFEPHFYLFHTQFMIVLKSLLKDTLEEVDDKIEDSWNALFDELTNNMSYGVALQRHCYLKTAFTLDDMMVVEDDWYKIEQYGFNKMGDLIYDKMLVKYVMLIKSTNFDVPVSIENEYEKFLVISHKLVYALQTTIKNYSYEDGFADLPEQVIEFTNNYTSVTSYPMLFRKAFCDALISALTVIIGNDSMKESKIHIWGKLYRILEQAIMTNIANV</sequence>
<reference evidence="4" key="1">
    <citation type="submission" date="2017-02" db="UniProtKB">
        <authorList>
            <consortium name="WormBaseParasite"/>
        </authorList>
    </citation>
    <scope>IDENTIFICATION</scope>
</reference>
<proteinExistence type="inferred from homology"/>
<keyword evidence="1" id="KW-0813">Transport</keyword>
<name>A0A0N4ZDQ5_PARTI</name>
<keyword evidence="1" id="KW-0349">Heme</keyword>
<dbReference type="GO" id="GO:0005344">
    <property type="term" value="F:oxygen carrier activity"/>
    <property type="evidence" value="ECO:0007669"/>
    <property type="project" value="UniProtKB-KW"/>
</dbReference>
<dbReference type="STRING" id="131310.A0A0N4ZDQ5"/>
<keyword evidence="1" id="KW-0479">Metal-binding</keyword>
<evidence type="ECO:0000256" key="1">
    <source>
        <dbReference type="RuleBase" id="RU000356"/>
    </source>
</evidence>
<keyword evidence="3" id="KW-1185">Reference proteome</keyword>
<dbReference type="InterPro" id="IPR044399">
    <property type="entry name" value="Mb-like_M"/>
</dbReference>
<keyword evidence="1" id="KW-0561">Oxygen transport</keyword>
<dbReference type="InterPro" id="IPR009050">
    <property type="entry name" value="Globin-like_sf"/>
</dbReference>
<accession>A0A0N4ZDQ5</accession>
<dbReference type="GO" id="GO:0020037">
    <property type="term" value="F:heme binding"/>
    <property type="evidence" value="ECO:0007669"/>
    <property type="project" value="InterPro"/>
</dbReference>
<feature type="domain" description="Globin" evidence="2">
    <location>
        <begin position="104"/>
        <end position="199"/>
    </location>
</feature>
<dbReference type="Gene3D" id="1.10.490.10">
    <property type="entry name" value="Globins"/>
    <property type="match status" value="1"/>
</dbReference>
<dbReference type="CDD" id="cd01040">
    <property type="entry name" value="Mb-like"/>
    <property type="match status" value="1"/>
</dbReference>
<protein>
    <submittedName>
        <fullName evidence="4">GLOBIN domain-containing protein</fullName>
    </submittedName>
</protein>
<evidence type="ECO:0000259" key="2">
    <source>
        <dbReference type="Pfam" id="PF00042"/>
    </source>
</evidence>
<evidence type="ECO:0000313" key="3">
    <source>
        <dbReference type="Proteomes" id="UP000038045"/>
    </source>
</evidence>
<evidence type="ECO:0000313" key="4">
    <source>
        <dbReference type="WBParaSite" id="PTRK_0000571400.1"/>
    </source>
</evidence>
<organism evidence="3 4">
    <name type="scientific">Parastrongyloides trichosuri</name>
    <name type="common">Possum-specific nematode worm</name>
    <dbReference type="NCBI Taxonomy" id="131310"/>
    <lineage>
        <taxon>Eukaryota</taxon>
        <taxon>Metazoa</taxon>
        <taxon>Ecdysozoa</taxon>
        <taxon>Nematoda</taxon>
        <taxon>Chromadorea</taxon>
        <taxon>Rhabditida</taxon>
        <taxon>Tylenchina</taxon>
        <taxon>Panagrolaimomorpha</taxon>
        <taxon>Strongyloidoidea</taxon>
        <taxon>Strongyloididae</taxon>
        <taxon>Parastrongyloides</taxon>
    </lineage>
</organism>
<dbReference type="InterPro" id="IPR000971">
    <property type="entry name" value="Globin"/>
</dbReference>